<feature type="transmembrane region" description="Helical" evidence="1">
    <location>
        <begin position="127"/>
        <end position="147"/>
    </location>
</feature>
<feature type="transmembrane region" description="Helical" evidence="1">
    <location>
        <begin position="74"/>
        <end position="92"/>
    </location>
</feature>
<keyword evidence="3" id="KW-1185">Reference proteome</keyword>
<evidence type="ECO:0000256" key="1">
    <source>
        <dbReference type="SAM" id="Phobius"/>
    </source>
</evidence>
<evidence type="ECO:0000313" key="3">
    <source>
        <dbReference type="Proteomes" id="UP001244640"/>
    </source>
</evidence>
<feature type="transmembrane region" description="Helical" evidence="1">
    <location>
        <begin position="12"/>
        <end position="30"/>
    </location>
</feature>
<feature type="transmembrane region" description="Helical" evidence="1">
    <location>
        <begin position="238"/>
        <end position="254"/>
    </location>
</feature>
<evidence type="ECO:0000313" key="2">
    <source>
        <dbReference type="EMBL" id="MDQ1152392.1"/>
    </source>
</evidence>
<feature type="transmembrane region" description="Helical" evidence="1">
    <location>
        <begin position="159"/>
        <end position="177"/>
    </location>
</feature>
<keyword evidence="1" id="KW-0472">Membrane</keyword>
<feature type="transmembrane region" description="Helical" evidence="1">
    <location>
        <begin position="209"/>
        <end position="226"/>
    </location>
</feature>
<keyword evidence="1" id="KW-1133">Transmembrane helix</keyword>
<keyword evidence="1" id="KW-0812">Transmembrane</keyword>
<organism evidence="2 3">
    <name type="scientific">Sphingobacterium zeae</name>
    <dbReference type="NCBI Taxonomy" id="1776859"/>
    <lineage>
        <taxon>Bacteria</taxon>
        <taxon>Pseudomonadati</taxon>
        <taxon>Bacteroidota</taxon>
        <taxon>Sphingobacteriia</taxon>
        <taxon>Sphingobacteriales</taxon>
        <taxon>Sphingobacteriaceae</taxon>
        <taxon>Sphingobacterium</taxon>
    </lineage>
</organism>
<accession>A0ABU0UC03</accession>
<evidence type="ECO:0008006" key="4">
    <source>
        <dbReference type="Google" id="ProtNLM"/>
    </source>
</evidence>
<feature type="transmembrane region" description="Helical" evidence="1">
    <location>
        <begin position="184"/>
        <end position="203"/>
    </location>
</feature>
<proteinExistence type="predicted"/>
<comment type="caution">
    <text evidence="2">The sequence shown here is derived from an EMBL/GenBank/DDBJ whole genome shotgun (WGS) entry which is preliminary data.</text>
</comment>
<reference evidence="2 3" key="1">
    <citation type="submission" date="2023-07" db="EMBL/GenBank/DDBJ databases">
        <title>Functional and genomic diversity of the sorghum phyllosphere microbiome.</title>
        <authorList>
            <person name="Shade A."/>
        </authorList>
    </citation>
    <scope>NUCLEOTIDE SEQUENCE [LARGE SCALE GENOMIC DNA]</scope>
    <source>
        <strain evidence="2 3">SORGH_AS_0892</strain>
    </source>
</reference>
<dbReference type="Proteomes" id="UP001244640">
    <property type="component" value="Unassembled WGS sequence"/>
</dbReference>
<feature type="transmembrane region" description="Helical" evidence="1">
    <location>
        <begin position="98"/>
        <end position="115"/>
    </location>
</feature>
<name>A0ABU0UC03_9SPHI</name>
<gene>
    <name evidence="2" type="ORF">QE382_004376</name>
</gene>
<dbReference type="EMBL" id="JAUTBA010000001">
    <property type="protein sequence ID" value="MDQ1152392.1"/>
    <property type="molecule type" value="Genomic_DNA"/>
</dbReference>
<feature type="transmembrane region" description="Helical" evidence="1">
    <location>
        <begin position="36"/>
        <end position="53"/>
    </location>
</feature>
<feature type="transmembrane region" description="Helical" evidence="1">
    <location>
        <begin position="260"/>
        <end position="281"/>
    </location>
</feature>
<protein>
    <recommendedName>
        <fullName evidence="4">NQR2, RnfD, RnfE family</fullName>
    </recommendedName>
</protein>
<dbReference type="RefSeq" id="WP_307187702.1">
    <property type="nucleotide sequence ID" value="NZ_JAUTBA010000001.1"/>
</dbReference>
<sequence>MKKKIDLRVPALIRFASAITVLNIFGHLYLGFEQSYAHVFIALGTAYILDLIFEYISAKLEGKVPAFYGGMKNFIIFLLPAHITAMAVSMLTFTNANFGFLIFGVCVGILSKYLFRVNINGKNKHFLNPSNTGIAILFLVFPQVGPAPPYQFTEITSGYGDWIVVAIILCLGSFLNYKFTKKLPLILAWLGTFALQAVVRTYIFNTSTLAALGVMSGVAFLLFTFYMISDPGTTPFKVKNQIIFGMAVAILYGITVELHIVYNLFFSLFAVCICRGIYFWMIDLKKKSYQKGQITELPKEISNEANVA</sequence>